<evidence type="ECO:0000313" key="2">
    <source>
        <dbReference type="EMBL" id="VDO01436.1"/>
    </source>
</evidence>
<evidence type="ECO:0000313" key="4">
    <source>
        <dbReference type="WBParaSite" id="HNAJ_0000557801-mRNA-1"/>
    </source>
</evidence>
<feature type="domain" description="Pyruvate kinase C-terminal" evidence="1">
    <location>
        <begin position="35"/>
        <end position="151"/>
    </location>
</feature>
<gene>
    <name evidence="2" type="ORF">HNAJ_LOCUS5576</name>
</gene>
<sequence>MSAICREAESVSSRTQLYNGLQRVAKLPTETNLSTAIAAVEASLSIAAKAIICITKTGESGRMLSWHRPRCPILCVTRDPVAARQLNLFWGCIPILYEGKGADPWSEDVNLRIEYGINYGLQIGLLGDNDRVVVVTGWRSEPGHTNTVRIIQLGSSENHEVIGLPELKRLKY</sequence>
<dbReference type="GO" id="GO:0000287">
    <property type="term" value="F:magnesium ion binding"/>
    <property type="evidence" value="ECO:0007669"/>
    <property type="project" value="InterPro"/>
</dbReference>
<dbReference type="SUPFAM" id="SSF52935">
    <property type="entry name" value="PK C-terminal domain-like"/>
    <property type="match status" value="1"/>
</dbReference>
<dbReference type="InterPro" id="IPR001697">
    <property type="entry name" value="Pyr_Knase"/>
</dbReference>
<dbReference type="Pfam" id="PF02887">
    <property type="entry name" value="PK_C"/>
    <property type="match status" value="1"/>
</dbReference>
<keyword evidence="3" id="KW-1185">Reference proteome</keyword>
<proteinExistence type="predicted"/>
<organism evidence="4">
    <name type="scientific">Rodentolepis nana</name>
    <name type="common">Dwarf tapeworm</name>
    <name type="synonym">Hymenolepis nana</name>
    <dbReference type="NCBI Taxonomy" id="102285"/>
    <lineage>
        <taxon>Eukaryota</taxon>
        <taxon>Metazoa</taxon>
        <taxon>Spiralia</taxon>
        <taxon>Lophotrochozoa</taxon>
        <taxon>Platyhelminthes</taxon>
        <taxon>Cestoda</taxon>
        <taxon>Eucestoda</taxon>
        <taxon>Cyclophyllidea</taxon>
        <taxon>Hymenolepididae</taxon>
        <taxon>Rodentolepis</taxon>
    </lineage>
</organism>
<dbReference type="InterPro" id="IPR015795">
    <property type="entry name" value="Pyrv_Knase_C"/>
</dbReference>
<dbReference type="InterPro" id="IPR036918">
    <property type="entry name" value="Pyrv_Knase_C_sf"/>
</dbReference>
<name>A0A0R3TET9_RODNA</name>
<evidence type="ECO:0000313" key="3">
    <source>
        <dbReference type="Proteomes" id="UP000278807"/>
    </source>
</evidence>
<accession>A0A0R3TET9</accession>
<protein>
    <submittedName>
        <fullName evidence="4">PK_C domain-containing protein</fullName>
    </submittedName>
</protein>
<reference evidence="2 3" key="2">
    <citation type="submission" date="2018-11" db="EMBL/GenBank/DDBJ databases">
        <authorList>
            <consortium name="Pathogen Informatics"/>
        </authorList>
    </citation>
    <scope>NUCLEOTIDE SEQUENCE [LARGE SCALE GENOMIC DNA]</scope>
</reference>
<evidence type="ECO:0000259" key="1">
    <source>
        <dbReference type="Pfam" id="PF02887"/>
    </source>
</evidence>
<dbReference type="OrthoDB" id="108365at2759"/>
<dbReference type="GO" id="GO:0004743">
    <property type="term" value="F:pyruvate kinase activity"/>
    <property type="evidence" value="ECO:0007669"/>
    <property type="project" value="InterPro"/>
</dbReference>
<dbReference type="STRING" id="102285.A0A0R3TET9"/>
<dbReference type="EMBL" id="UZAE01004947">
    <property type="protein sequence ID" value="VDO01436.1"/>
    <property type="molecule type" value="Genomic_DNA"/>
</dbReference>
<dbReference type="GO" id="GO:0030955">
    <property type="term" value="F:potassium ion binding"/>
    <property type="evidence" value="ECO:0007669"/>
    <property type="project" value="InterPro"/>
</dbReference>
<reference evidence="4" key="1">
    <citation type="submission" date="2017-02" db="UniProtKB">
        <authorList>
            <consortium name="WormBaseParasite"/>
        </authorList>
    </citation>
    <scope>IDENTIFICATION</scope>
</reference>
<dbReference type="WBParaSite" id="HNAJ_0000557801-mRNA-1">
    <property type="protein sequence ID" value="HNAJ_0000557801-mRNA-1"/>
    <property type="gene ID" value="HNAJ_0000557801"/>
</dbReference>
<dbReference type="PANTHER" id="PTHR11817">
    <property type="entry name" value="PYRUVATE KINASE"/>
    <property type="match status" value="1"/>
</dbReference>
<dbReference type="Gene3D" id="3.40.1380.20">
    <property type="entry name" value="Pyruvate kinase, C-terminal domain"/>
    <property type="match status" value="1"/>
</dbReference>
<dbReference type="AlphaFoldDB" id="A0A0R3TET9"/>
<dbReference type="Proteomes" id="UP000278807">
    <property type="component" value="Unassembled WGS sequence"/>
</dbReference>